<dbReference type="EMBL" id="JACJVP010000044">
    <property type="protein sequence ID" value="MBB6674119.1"/>
    <property type="molecule type" value="Genomic_DNA"/>
</dbReference>
<dbReference type="RefSeq" id="WP_185671982.1">
    <property type="nucleotide sequence ID" value="NZ_JACJVP010000044.1"/>
</dbReference>
<dbReference type="Proteomes" id="UP000547209">
    <property type="component" value="Unassembled WGS sequence"/>
</dbReference>
<name>A0A7X0RXX9_9BACL</name>
<organism evidence="1 2">
    <name type="scientific">Cohnella nanjingensis</name>
    <dbReference type="NCBI Taxonomy" id="1387779"/>
    <lineage>
        <taxon>Bacteria</taxon>
        <taxon>Bacillati</taxon>
        <taxon>Bacillota</taxon>
        <taxon>Bacilli</taxon>
        <taxon>Bacillales</taxon>
        <taxon>Paenibacillaceae</taxon>
        <taxon>Cohnella</taxon>
    </lineage>
</organism>
<protein>
    <submittedName>
        <fullName evidence="1">DUF2487 family protein</fullName>
    </submittedName>
</protein>
<sequence>MKFSELDDDTWAELQPFLDTALLPVSGLSGGETPAEAAEKIGRTGDWLSPLEASFRGRTVTLPASHYDGDPAGGAARLEALCASIKRQGYRHLIVVAGNGGWTEAQLPSADMILQPQAADEAPDPERIRQAVTALWKRSSGA</sequence>
<dbReference type="InterPro" id="IPR019615">
    <property type="entry name" value="DUF2487"/>
</dbReference>
<dbReference type="Pfam" id="PF10673">
    <property type="entry name" value="DUF2487"/>
    <property type="match status" value="1"/>
</dbReference>
<gene>
    <name evidence="1" type="ORF">H7C19_25895</name>
</gene>
<comment type="caution">
    <text evidence="1">The sequence shown here is derived from an EMBL/GenBank/DDBJ whole genome shotgun (WGS) entry which is preliminary data.</text>
</comment>
<keyword evidence="2" id="KW-1185">Reference proteome</keyword>
<evidence type="ECO:0000313" key="2">
    <source>
        <dbReference type="Proteomes" id="UP000547209"/>
    </source>
</evidence>
<proteinExistence type="predicted"/>
<accession>A0A7X0RXX9</accession>
<evidence type="ECO:0000313" key="1">
    <source>
        <dbReference type="EMBL" id="MBB6674119.1"/>
    </source>
</evidence>
<reference evidence="1 2" key="1">
    <citation type="submission" date="2020-08" db="EMBL/GenBank/DDBJ databases">
        <title>Cohnella phylogeny.</title>
        <authorList>
            <person name="Dunlap C."/>
        </authorList>
    </citation>
    <scope>NUCLEOTIDE SEQUENCE [LARGE SCALE GENOMIC DNA]</scope>
    <source>
        <strain evidence="1 2">DSM 28246</strain>
    </source>
</reference>
<dbReference type="AlphaFoldDB" id="A0A7X0RXX9"/>